<dbReference type="EMBL" id="JANBVO010000039">
    <property type="protein sequence ID" value="KAJ9136657.1"/>
    <property type="molecule type" value="Genomic_DNA"/>
</dbReference>
<evidence type="ECO:0000256" key="2">
    <source>
        <dbReference type="ARBA" id="ARBA00022898"/>
    </source>
</evidence>
<dbReference type="InterPro" id="IPR004839">
    <property type="entry name" value="Aminotransferase_I/II_large"/>
</dbReference>
<protein>
    <submittedName>
        <fullName evidence="5">Aspartate aminotransferase</fullName>
    </submittedName>
</protein>
<keyword evidence="2" id="KW-0663">Pyridoxal phosphate</keyword>
<gene>
    <name evidence="5" type="ORF">NKR23_g9784</name>
</gene>
<dbReference type="InterPro" id="IPR015422">
    <property type="entry name" value="PyrdxlP-dep_Trfase_small"/>
</dbReference>
<feature type="region of interest" description="Disordered" evidence="3">
    <location>
        <begin position="437"/>
        <end position="466"/>
    </location>
</feature>
<dbReference type="PRINTS" id="PR00753">
    <property type="entry name" value="ACCSYNTHASE"/>
</dbReference>
<feature type="domain" description="Aminotransferase class I/classII large" evidence="4">
    <location>
        <begin position="70"/>
        <end position="426"/>
    </location>
</feature>
<organism evidence="5 6">
    <name type="scientific">Pleurostoma richardsiae</name>
    <dbReference type="NCBI Taxonomy" id="41990"/>
    <lineage>
        <taxon>Eukaryota</taxon>
        <taxon>Fungi</taxon>
        <taxon>Dikarya</taxon>
        <taxon>Ascomycota</taxon>
        <taxon>Pezizomycotina</taxon>
        <taxon>Sordariomycetes</taxon>
        <taxon>Sordariomycetidae</taxon>
        <taxon>Calosphaeriales</taxon>
        <taxon>Pleurostomataceae</taxon>
        <taxon>Pleurostoma</taxon>
    </lineage>
</organism>
<keyword evidence="5" id="KW-0032">Aminotransferase</keyword>
<dbReference type="Gene3D" id="3.40.640.10">
    <property type="entry name" value="Type I PLP-dependent aspartate aminotransferase-like (Major domain)"/>
    <property type="match status" value="1"/>
</dbReference>
<evidence type="ECO:0000256" key="1">
    <source>
        <dbReference type="ARBA" id="ARBA00007441"/>
    </source>
</evidence>
<dbReference type="InterPro" id="IPR050478">
    <property type="entry name" value="Ethylene_sulfur-biosynth"/>
</dbReference>
<dbReference type="PANTHER" id="PTHR43795">
    <property type="entry name" value="BIFUNCTIONAL ASPARTATE AMINOTRANSFERASE AND GLUTAMATE/ASPARTATE-PREPHENATE AMINOTRANSFERASE-RELATED"/>
    <property type="match status" value="1"/>
</dbReference>
<dbReference type="Gene3D" id="3.90.1150.10">
    <property type="entry name" value="Aspartate Aminotransferase, domain 1"/>
    <property type="match status" value="1"/>
</dbReference>
<dbReference type="InterPro" id="IPR015421">
    <property type="entry name" value="PyrdxlP-dep_Trfase_major"/>
</dbReference>
<evidence type="ECO:0000313" key="5">
    <source>
        <dbReference type="EMBL" id="KAJ9136657.1"/>
    </source>
</evidence>
<evidence type="ECO:0000259" key="4">
    <source>
        <dbReference type="Pfam" id="PF00155"/>
    </source>
</evidence>
<keyword evidence="6" id="KW-1185">Reference proteome</keyword>
<dbReference type="InterPro" id="IPR004838">
    <property type="entry name" value="NHTrfase_class1_PyrdxlP-BS"/>
</dbReference>
<evidence type="ECO:0000256" key="3">
    <source>
        <dbReference type="SAM" id="MobiDB-lite"/>
    </source>
</evidence>
<dbReference type="SUPFAM" id="SSF53383">
    <property type="entry name" value="PLP-dependent transferases"/>
    <property type="match status" value="1"/>
</dbReference>
<dbReference type="InterPro" id="IPR015424">
    <property type="entry name" value="PyrdxlP-dep_Trfase"/>
</dbReference>
<dbReference type="AlphaFoldDB" id="A0AA38RPP2"/>
<dbReference type="GO" id="GO:0030170">
    <property type="term" value="F:pyridoxal phosphate binding"/>
    <property type="evidence" value="ECO:0007669"/>
    <property type="project" value="InterPro"/>
</dbReference>
<reference evidence="5" key="1">
    <citation type="submission" date="2022-07" db="EMBL/GenBank/DDBJ databases">
        <title>Fungi with potential for degradation of polypropylene.</title>
        <authorList>
            <person name="Gostincar C."/>
        </authorList>
    </citation>
    <scope>NUCLEOTIDE SEQUENCE</scope>
    <source>
        <strain evidence="5">EXF-13308</strain>
    </source>
</reference>
<dbReference type="PANTHER" id="PTHR43795:SF39">
    <property type="entry name" value="AMINOTRANSFERASE CLASS I_CLASSII DOMAIN-CONTAINING PROTEIN"/>
    <property type="match status" value="1"/>
</dbReference>
<evidence type="ECO:0000313" key="6">
    <source>
        <dbReference type="Proteomes" id="UP001174694"/>
    </source>
</evidence>
<comment type="similarity">
    <text evidence="1">Belongs to the class-I pyridoxal-phosphate-dependent aminotransferase family.</text>
</comment>
<dbReference type="GO" id="GO:0006520">
    <property type="term" value="P:amino acid metabolic process"/>
    <property type="evidence" value="ECO:0007669"/>
    <property type="project" value="TreeGrafter"/>
</dbReference>
<sequence>MVRTTSSGLGPSRRALANIRRNLMMDLSREVERYTPYDQDHPQGLLDITSSINTLMRNEMSSFVSKLPRDKTQEYGSVAGSLALTRAVAALVNDHFAPTEPVDSACIMGTNGVTALLDIVSFAACDAGEAIMYTTPAYGMFHPDLTSRNGIRVVEVPCEEDFDQFTADNSDALIKRLEAAYQRASKAGITVRAMLLCNPCNPLGRCYSRTTLAKLAAFCGRHQLHLISDEIYALSVTPAESMLDGFTSVLSLDRETGLDPRGVHVLYGASKDWGLGGLRLGFLITRSAVFKEACRRLGMFTWISSYSDVVFSAVASDCSFVTKYLKTYRQKLRESRETATQFLDRHRIPYRPANAGVFLWIELSKWTPLIDGCGTSEESNEVRLTKYLIKEGVYLEPGEAFFSPTPGKFRLVYSMDTETLCVGLNRLIDALKKLEKSKGTGDGDLSDEDEAELKGKGPPPENLRSRRLEQFLCFR</sequence>
<dbReference type="PROSITE" id="PS00105">
    <property type="entry name" value="AA_TRANSFER_CLASS_1"/>
    <property type="match status" value="1"/>
</dbReference>
<dbReference type="Proteomes" id="UP001174694">
    <property type="component" value="Unassembled WGS sequence"/>
</dbReference>
<proteinExistence type="inferred from homology"/>
<dbReference type="Pfam" id="PF00155">
    <property type="entry name" value="Aminotran_1_2"/>
    <property type="match status" value="1"/>
</dbReference>
<dbReference type="GO" id="GO:0008483">
    <property type="term" value="F:transaminase activity"/>
    <property type="evidence" value="ECO:0007669"/>
    <property type="project" value="UniProtKB-KW"/>
</dbReference>
<name>A0AA38RPP2_9PEZI</name>
<comment type="caution">
    <text evidence="5">The sequence shown here is derived from an EMBL/GenBank/DDBJ whole genome shotgun (WGS) entry which is preliminary data.</text>
</comment>
<accession>A0AA38RPP2</accession>
<keyword evidence="5" id="KW-0808">Transferase</keyword>
<dbReference type="CDD" id="cd00609">
    <property type="entry name" value="AAT_like"/>
    <property type="match status" value="1"/>
</dbReference>